<name>A0A183U0H5_TOXCA</name>
<proteinExistence type="predicted"/>
<evidence type="ECO:0000256" key="1">
    <source>
        <dbReference type="SAM" id="MobiDB-lite"/>
    </source>
</evidence>
<evidence type="ECO:0000313" key="3">
    <source>
        <dbReference type="Proteomes" id="UP000050794"/>
    </source>
</evidence>
<organism evidence="3 4">
    <name type="scientific">Toxocara canis</name>
    <name type="common">Canine roundworm</name>
    <dbReference type="NCBI Taxonomy" id="6265"/>
    <lineage>
        <taxon>Eukaryota</taxon>
        <taxon>Metazoa</taxon>
        <taxon>Ecdysozoa</taxon>
        <taxon>Nematoda</taxon>
        <taxon>Chromadorea</taxon>
        <taxon>Rhabditida</taxon>
        <taxon>Spirurina</taxon>
        <taxon>Ascaridomorpha</taxon>
        <taxon>Ascaridoidea</taxon>
        <taxon>Toxocaridae</taxon>
        <taxon>Toxocara</taxon>
    </lineage>
</organism>
<dbReference type="Proteomes" id="UP000050794">
    <property type="component" value="Unassembled WGS sequence"/>
</dbReference>
<dbReference type="WBParaSite" id="TCNE_0000199501-mRNA-1">
    <property type="protein sequence ID" value="TCNE_0000199501-mRNA-1"/>
    <property type="gene ID" value="TCNE_0000199501"/>
</dbReference>
<reference evidence="2 3" key="2">
    <citation type="submission" date="2018-11" db="EMBL/GenBank/DDBJ databases">
        <authorList>
            <consortium name="Pathogen Informatics"/>
        </authorList>
    </citation>
    <scope>NUCLEOTIDE SEQUENCE [LARGE SCALE GENOMIC DNA]</scope>
</reference>
<reference evidence="4" key="1">
    <citation type="submission" date="2016-06" db="UniProtKB">
        <authorList>
            <consortium name="WormBaseParasite"/>
        </authorList>
    </citation>
    <scope>IDENTIFICATION</scope>
</reference>
<gene>
    <name evidence="2" type="ORF">TCNE_LOCUS1995</name>
</gene>
<feature type="region of interest" description="Disordered" evidence="1">
    <location>
        <begin position="99"/>
        <end position="119"/>
    </location>
</feature>
<keyword evidence="3" id="KW-1185">Reference proteome</keyword>
<evidence type="ECO:0000313" key="4">
    <source>
        <dbReference type="WBParaSite" id="TCNE_0000199501-mRNA-1"/>
    </source>
</evidence>
<sequence>MWIGGTDTECFIRQKQLILDTIFCYIVVQKLAVLQLLGTDSDHPVTRTGLVVDEPKSPEKEKVVRLSGIENVLVLKTIWKTLCILFFLPPQAELFVSVATNRRRGNPTNNSKGEKRNIE</sequence>
<accession>A0A183U0H5</accession>
<dbReference type="AlphaFoldDB" id="A0A183U0H5"/>
<evidence type="ECO:0000313" key="2">
    <source>
        <dbReference type="EMBL" id="VDM27228.1"/>
    </source>
</evidence>
<protein>
    <submittedName>
        <fullName evidence="2 4">Uncharacterized protein</fullName>
    </submittedName>
</protein>
<dbReference type="EMBL" id="UYWY01001784">
    <property type="protein sequence ID" value="VDM27228.1"/>
    <property type="molecule type" value="Genomic_DNA"/>
</dbReference>